<organism evidence="1 2">
    <name type="scientific">Candidatus Falkowbacteria bacterium RIFOXYC2_FULL_48_21</name>
    <dbReference type="NCBI Taxonomy" id="1798005"/>
    <lineage>
        <taxon>Bacteria</taxon>
        <taxon>Candidatus Falkowiibacteriota</taxon>
    </lineage>
</organism>
<proteinExistence type="predicted"/>
<evidence type="ECO:0000313" key="2">
    <source>
        <dbReference type="Proteomes" id="UP000178656"/>
    </source>
</evidence>
<protein>
    <submittedName>
        <fullName evidence="1">Uncharacterized protein</fullName>
    </submittedName>
</protein>
<dbReference type="AlphaFoldDB" id="A0A1F5THM6"/>
<comment type="caution">
    <text evidence="1">The sequence shown here is derived from an EMBL/GenBank/DDBJ whole genome shotgun (WGS) entry which is preliminary data.</text>
</comment>
<name>A0A1F5THM6_9BACT</name>
<gene>
    <name evidence="1" type="ORF">A2482_00385</name>
</gene>
<dbReference type="Proteomes" id="UP000178656">
    <property type="component" value="Unassembled WGS sequence"/>
</dbReference>
<dbReference type="EMBL" id="MFGM01000009">
    <property type="protein sequence ID" value="OGF38051.1"/>
    <property type="molecule type" value="Genomic_DNA"/>
</dbReference>
<sequence>MKTPIPLRAVVVTDPSGCTLVKIIDTQNEVDPVHSTLVNGPDGTRLVSEPTKKTAKDFLFLVSEADGQVFATITSKEYWEKHHHVDDTDHDALLLEDYGMYMLQEGDYEPKTPMTVQEFRSFLLAAGFEEDPEFTAFLKRSK</sequence>
<evidence type="ECO:0000313" key="1">
    <source>
        <dbReference type="EMBL" id="OGF38051.1"/>
    </source>
</evidence>
<reference evidence="1 2" key="1">
    <citation type="journal article" date="2016" name="Nat. Commun.">
        <title>Thousands of microbial genomes shed light on interconnected biogeochemical processes in an aquifer system.</title>
        <authorList>
            <person name="Anantharaman K."/>
            <person name="Brown C.T."/>
            <person name="Hug L.A."/>
            <person name="Sharon I."/>
            <person name="Castelle C.J."/>
            <person name="Probst A.J."/>
            <person name="Thomas B.C."/>
            <person name="Singh A."/>
            <person name="Wilkins M.J."/>
            <person name="Karaoz U."/>
            <person name="Brodie E.L."/>
            <person name="Williams K.H."/>
            <person name="Hubbard S.S."/>
            <person name="Banfield J.F."/>
        </authorList>
    </citation>
    <scope>NUCLEOTIDE SEQUENCE [LARGE SCALE GENOMIC DNA]</scope>
</reference>
<accession>A0A1F5THM6</accession>